<name>A0A7U3NM33_9CYAN</name>
<evidence type="ECO:0000313" key="2">
    <source>
        <dbReference type="Proteomes" id="UP000593846"/>
    </source>
</evidence>
<dbReference type="RefSeq" id="WP_200987476.1">
    <property type="nucleotide sequence ID" value="NZ_CP063311.1"/>
</dbReference>
<protein>
    <submittedName>
        <fullName evidence="1">Tubulin-like doman-containing protein</fullName>
    </submittedName>
</protein>
<dbReference type="Proteomes" id="UP000593846">
    <property type="component" value="Chromosome"/>
</dbReference>
<proteinExistence type="predicted"/>
<sequence>MPDIQEKTMVPTVLLGIGGTGYEVLSRIRRLVEQTYGRVGEFPIISFLVVDTDSDYKIDDPLAAGSPFENNEKYWSRVTGDQVTDMVRNMSNFPWIDNWFPDELERNIGALEAGAGQIRACGRFAFFCNYKNIRQKFNDACKRVKAKEDFMSRRYGVNLLNSKINVFIVGSISGGTGSGMLIDMGYCVRHWLKEQGEASPSINMIVPMPTVFAGINAGERISANGYAALMELNYFSDYRTEYSERFSDSLEDKVTNKSAPADFIYLVGHKNGKTEFTLGQIREMIAQNIFLDLTSDFSPYKRSIRDNIKTAWATQDPGGRGYPKNFLSFGLSTIEIPIDQIRKSMASRLAVDLVDWWLNESIYLPPNLSEVVQSTLKVLRLSNAEMIIDLSAATDRSYTAEVSNWINSIANRIKTENQLECTRQGVNFLNPEQGNILNFVQNLEQVVNDYRTDHLNEIGIDERLHGDYLQKMYSNRNRIIQQGQKALETEISRIIADRTQGPKFVDAFIDACRQFFTNMSKKFNRDVENIWEKNEEDRQTQYKKALENITQSKNEFIVNKQDKMQQYCKEALEGVEGFFGAIIQKKARVLGLQVINQLLEHLQELELRFMKLKQIFSQIKNYFQQEYDREINNASALLVNGIKLFERSEINDIYTDLIEQQISVNKPDKTRYESGMNNICSLISDEILKDVKQLYINISFNDEVMPLFKVSDIPDIKQSDFFKIIFEKVQVAINKSPDTCILKSQLTAGDRFLLKHDNNRQEMKASLNNTYQKSYPLILLSQAVLGGQDAGFTPSKSVKVALLGGNSSGNSAIREVIKLIKPIVEDNDPISPLGYLERHRIVFVQEQGGFSLRCIDGMRVIQKSYQDWKGKMILAKRAQLRGENKDLPIPVHIQKEPPFWDIFPEDPSILKLVVQARALQVLNLEHNPNSGKKVIRYTHSTQTGKEKVDIASTWEEAVQVLGVDVCSDDKAEIQRQINQKLDLKTEEDKQKISNRLQDYLRERISQMTHGDAENSLEYRREKDIIGQLIKDYQLPVIEVKADPDEPILDPPESLLQQLEQLIKMKEAGYLSAEEFKNAKEQLGL</sequence>
<evidence type="ECO:0000313" key="1">
    <source>
        <dbReference type="EMBL" id="QOV21834.1"/>
    </source>
</evidence>
<dbReference type="EMBL" id="CP063311">
    <property type="protein sequence ID" value="QOV21834.1"/>
    <property type="molecule type" value="Genomic_DNA"/>
</dbReference>
<accession>A0A7U3NM33</accession>
<gene>
    <name evidence="1" type="ORF">IM676_14040</name>
</gene>
<keyword evidence="2" id="KW-1185">Reference proteome</keyword>
<reference evidence="2" key="1">
    <citation type="submission" date="2020-10" db="EMBL/GenBank/DDBJ databases">
        <title>Genome-based taxonomic classification of the species Anabaenopsis elenkinii.</title>
        <authorList>
            <person name="Delbaje E."/>
            <person name="Andreote A.P.D."/>
            <person name="Pellegrinetti T.A."/>
            <person name="Cruz R.B."/>
            <person name="Branco L.H.Z."/>
            <person name="Fiore M.F."/>
        </authorList>
    </citation>
    <scope>NUCLEOTIDE SEQUENCE [LARGE SCALE GENOMIC DNA]</scope>
    <source>
        <strain evidence="2">CCIBt3563</strain>
    </source>
</reference>
<organism evidence="1 2">
    <name type="scientific">Anabaenopsis elenkinii CCIBt3563</name>
    <dbReference type="NCBI Taxonomy" id="2779889"/>
    <lineage>
        <taxon>Bacteria</taxon>
        <taxon>Bacillati</taxon>
        <taxon>Cyanobacteriota</taxon>
        <taxon>Cyanophyceae</taxon>
        <taxon>Nostocales</taxon>
        <taxon>Nodulariaceae</taxon>
        <taxon>Anabaenopsis</taxon>
    </lineage>
</organism>
<dbReference type="KEGG" id="aee:IM676_14040"/>
<dbReference type="SUPFAM" id="SSF52490">
    <property type="entry name" value="Tubulin nucleotide-binding domain-like"/>
    <property type="match status" value="1"/>
</dbReference>
<dbReference type="InterPro" id="IPR036525">
    <property type="entry name" value="Tubulin/FtsZ_GTPase_sf"/>
</dbReference>
<dbReference type="Pfam" id="PF13809">
    <property type="entry name" value="Tubulin_2"/>
    <property type="match status" value="1"/>
</dbReference>
<dbReference type="InterPro" id="IPR025904">
    <property type="entry name" value="Tubulin-like"/>
</dbReference>
<dbReference type="Gene3D" id="3.40.50.1440">
    <property type="entry name" value="Tubulin/FtsZ, GTPase domain"/>
    <property type="match status" value="1"/>
</dbReference>
<dbReference type="AlphaFoldDB" id="A0A7U3NM33"/>